<sequence>MDNSFIIKLFLNSKDVTEQYSVINAKIYRACNKIDKATISISADIIDNSQFEIPDNKIFNPGTELKFQAGPTDKVNTLFEGCVTTHQLKINSEQQTLFILECRGFAYPATLDVKIMYMKIVKMIPLSRRFWDNTGFPPK</sequence>
<name>A0A6N3HF33_PARDI</name>
<accession>A0A6N3HF33</accession>
<protein>
    <submittedName>
        <fullName evidence="1">Uncharacterized protein</fullName>
    </submittedName>
</protein>
<organism evidence="1">
    <name type="scientific">Parabacteroides distasonis</name>
    <dbReference type="NCBI Taxonomy" id="823"/>
    <lineage>
        <taxon>Bacteria</taxon>
        <taxon>Pseudomonadati</taxon>
        <taxon>Bacteroidota</taxon>
        <taxon>Bacteroidia</taxon>
        <taxon>Bacteroidales</taxon>
        <taxon>Tannerellaceae</taxon>
        <taxon>Parabacteroides</taxon>
    </lineage>
</organism>
<proteinExistence type="predicted"/>
<dbReference type="RefSeq" id="WP_005861433.1">
    <property type="nucleotide sequence ID" value="NZ_BQOC01000008.1"/>
</dbReference>
<evidence type="ECO:0000313" key="1">
    <source>
        <dbReference type="EMBL" id="VYU74981.1"/>
    </source>
</evidence>
<dbReference type="AlphaFoldDB" id="A0A6N3HF33"/>
<dbReference type="EMBL" id="CACRUW010000032">
    <property type="protein sequence ID" value="VYU74981.1"/>
    <property type="molecule type" value="Genomic_DNA"/>
</dbReference>
<reference evidence="1" key="1">
    <citation type="submission" date="2019-11" db="EMBL/GenBank/DDBJ databases">
        <authorList>
            <person name="Feng L."/>
        </authorList>
    </citation>
    <scope>NUCLEOTIDE SEQUENCE</scope>
    <source>
        <strain evidence="1">PdistasonisLFYP31</strain>
    </source>
</reference>
<gene>
    <name evidence="1" type="ORF">PDLFYP31_03883</name>
</gene>